<gene>
    <name evidence="1" type="ORF">EDC14_10488</name>
</gene>
<reference evidence="1 2" key="1">
    <citation type="submission" date="2019-03" db="EMBL/GenBank/DDBJ databases">
        <title>Genomic Encyclopedia of Type Strains, Phase IV (KMG-IV): sequencing the most valuable type-strain genomes for metagenomic binning, comparative biology and taxonomic classification.</title>
        <authorList>
            <person name="Goeker M."/>
        </authorList>
    </citation>
    <scope>NUCLEOTIDE SEQUENCE [LARGE SCALE GENOMIC DNA]</scope>
    <source>
        <strain evidence="1 2">LX-B</strain>
    </source>
</reference>
<dbReference type="Proteomes" id="UP000295008">
    <property type="component" value="Unassembled WGS sequence"/>
</dbReference>
<comment type="caution">
    <text evidence="1">The sequence shown here is derived from an EMBL/GenBank/DDBJ whole genome shotgun (WGS) entry which is preliminary data.</text>
</comment>
<proteinExistence type="predicted"/>
<protein>
    <submittedName>
        <fullName evidence="1">Gas vesicle protein GvpG</fullName>
    </submittedName>
</protein>
<keyword evidence="2" id="KW-1185">Reference proteome</keyword>
<sequence>MNLLDILFFPFTAPVNGTIWAIQQIEKRAYAEMYDPDMLRAELLQLRISYERNMISQEEYDQKSQEIWDRLNLLTDEEGDNNADAAD</sequence>
<dbReference type="Pfam" id="PF05120">
    <property type="entry name" value="GvpG"/>
    <property type="match status" value="1"/>
</dbReference>
<dbReference type="OrthoDB" id="3541554at2"/>
<evidence type="ECO:0000313" key="1">
    <source>
        <dbReference type="EMBL" id="TCL56795.1"/>
    </source>
</evidence>
<dbReference type="InterPro" id="IPR007804">
    <property type="entry name" value="GvpG"/>
</dbReference>
<organism evidence="1 2">
    <name type="scientific">Hydrogenispora ethanolica</name>
    <dbReference type="NCBI Taxonomy" id="1082276"/>
    <lineage>
        <taxon>Bacteria</taxon>
        <taxon>Bacillati</taxon>
        <taxon>Bacillota</taxon>
        <taxon>Hydrogenispora</taxon>
    </lineage>
</organism>
<dbReference type="RefSeq" id="WP_132017241.1">
    <property type="nucleotide sequence ID" value="NZ_SLUN01000048.1"/>
</dbReference>
<dbReference type="EMBL" id="SLUN01000048">
    <property type="protein sequence ID" value="TCL56795.1"/>
    <property type="molecule type" value="Genomic_DNA"/>
</dbReference>
<dbReference type="AlphaFoldDB" id="A0A4R1QVX4"/>
<name>A0A4R1QVX4_HYDET</name>
<evidence type="ECO:0000313" key="2">
    <source>
        <dbReference type="Proteomes" id="UP000295008"/>
    </source>
</evidence>
<accession>A0A4R1QVX4</accession>